<sequence length="339" mass="35183">MGVARVFRFPVLATVLAASLLLAGCGSSAAPEDASAGADGDGRFPVTVPHAFGETTIPEKPQRVVALGPNDLAVAQAVGAPIVGAMQNVTATGPVLPYLDPLPADVLALDPNTTLSLEQVAAFEPDLILAVSAYQVVDRATYDRLSTIAPTVAFAESLYGASMQDDARQVGRALGEEEKVEELIAAADARLAGIRDELPGLAGKTYLFGQARGEILPMVVGEQNQSTAFMRALGLTVPASFANAPASDDLAPGTVGLSYEEVGRLSEADLLMMTFAGDGDRAAFENNELVRRVRAVQQGTYTPLTLDQAVALQAPNVVATGWLVDQLRPALEKVAGAGS</sequence>
<dbReference type="PROSITE" id="PS50983">
    <property type="entry name" value="FE_B12_PBP"/>
    <property type="match status" value="1"/>
</dbReference>
<evidence type="ECO:0000259" key="6">
    <source>
        <dbReference type="PROSITE" id="PS50983"/>
    </source>
</evidence>
<dbReference type="InterPro" id="IPR051313">
    <property type="entry name" value="Bact_iron-sidero_bind"/>
</dbReference>
<dbReference type="PROSITE" id="PS51257">
    <property type="entry name" value="PROKAR_LIPOPROTEIN"/>
    <property type="match status" value="1"/>
</dbReference>
<evidence type="ECO:0000256" key="2">
    <source>
        <dbReference type="ARBA" id="ARBA00008814"/>
    </source>
</evidence>
<feature type="domain" description="Fe/B12 periplasmic-binding" evidence="6">
    <location>
        <begin position="63"/>
        <end position="335"/>
    </location>
</feature>
<comment type="caution">
    <text evidence="7">The sequence shown here is derived from an EMBL/GenBank/DDBJ whole genome shotgun (WGS) entry which is preliminary data.</text>
</comment>
<dbReference type="InterPro" id="IPR002491">
    <property type="entry name" value="ABC_transptr_periplasmic_BD"/>
</dbReference>
<comment type="subcellular location">
    <subcellularLocation>
        <location evidence="1">Cell envelope</location>
    </subcellularLocation>
</comment>
<dbReference type="PANTHER" id="PTHR30532">
    <property type="entry name" value="IRON III DICITRATE-BINDING PERIPLASMIC PROTEIN"/>
    <property type="match status" value="1"/>
</dbReference>
<feature type="signal peptide" evidence="5">
    <location>
        <begin position="1"/>
        <end position="29"/>
    </location>
</feature>
<dbReference type="PANTHER" id="PTHR30532:SF24">
    <property type="entry name" value="FERRIC ENTEROBACTIN-BINDING PERIPLASMIC PROTEIN FEPB"/>
    <property type="match status" value="1"/>
</dbReference>
<evidence type="ECO:0000256" key="1">
    <source>
        <dbReference type="ARBA" id="ARBA00004196"/>
    </source>
</evidence>
<name>A0ABS4VRV0_9PSEU</name>
<evidence type="ECO:0000256" key="3">
    <source>
        <dbReference type="ARBA" id="ARBA00022448"/>
    </source>
</evidence>
<protein>
    <submittedName>
        <fullName evidence="7">Iron complex transport system substrate-binding protein</fullName>
    </submittedName>
</protein>
<comment type="similarity">
    <text evidence="2">Belongs to the bacterial solute-binding protein 8 family.</text>
</comment>
<evidence type="ECO:0000313" key="7">
    <source>
        <dbReference type="EMBL" id="MBP2366652.1"/>
    </source>
</evidence>
<dbReference type="Pfam" id="PF01497">
    <property type="entry name" value="Peripla_BP_2"/>
    <property type="match status" value="1"/>
</dbReference>
<evidence type="ECO:0000256" key="5">
    <source>
        <dbReference type="SAM" id="SignalP"/>
    </source>
</evidence>
<evidence type="ECO:0000256" key="4">
    <source>
        <dbReference type="ARBA" id="ARBA00022729"/>
    </source>
</evidence>
<feature type="chain" id="PRO_5047094171" evidence="5">
    <location>
        <begin position="30"/>
        <end position="339"/>
    </location>
</feature>
<reference evidence="7 8" key="1">
    <citation type="submission" date="2021-03" db="EMBL/GenBank/DDBJ databases">
        <title>Sequencing the genomes of 1000 actinobacteria strains.</title>
        <authorList>
            <person name="Klenk H.-P."/>
        </authorList>
    </citation>
    <scope>NUCLEOTIDE SEQUENCE [LARGE SCALE GENOMIC DNA]</scope>
    <source>
        <strain evidence="7 8">DSM 45256</strain>
    </source>
</reference>
<proteinExistence type="inferred from homology"/>
<dbReference type="Proteomes" id="UP001519295">
    <property type="component" value="Unassembled WGS sequence"/>
</dbReference>
<keyword evidence="3" id="KW-0813">Transport</keyword>
<accession>A0ABS4VRV0</accession>
<dbReference type="RefSeq" id="WP_210026725.1">
    <property type="nucleotide sequence ID" value="NZ_JAGINU010000001.1"/>
</dbReference>
<dbReference type="SUPFAM" id="SSF53807">
    <property type="entry name" value="Helical backbone' metal receptor"/>
    <property type="match status" value="1"/>
</dbReference>
<organism evidence="7 8">
    <name type="scientific">Pseudonocardia parietis</name>
    <dbReference type="NCBI Taxonomy" id="570936"/>
    <lineage>
        <taxon>Bacteria</taxon>
        <taxon>Bacillati</taxon>
        <taxon>Actinomycetota</taxon>
        <taxon>Actinomycetes</taxon>
        <taxon>Pseudonocardiales</taxon>
        <taxon>Pseudonocardiaceae</taxon>
        <taxon>Pseudonocardia</taxon>
    </lineage>
</organism>
<dbReference type="EMBL" id="JAGINU010000001">
    <property type="protein sequence ID" value="MBP2366652.1"/>
    <property type="molecule type" value="Genomic_DNA"/>
</dbReference>
<gene>
    <name evidence="7" type="ORF">JOF36_002348</name>
</gene>
<dbReference type="Gene3D" id="3.40.50.1980">
    <property type="entry name" value="Nitrogenase molybdenum iron protein domain"/>
    <property type="match status" value="2"/>
</dbReference>
<keyword evidence="4 5" id="KW-0732">Signal</keyword>
<keyword evidence="8" id="KW-1185">Reference proteome</keyword>
<evidence type="ECO:0000313" key="8">
    <source>
        <dbReference type="Proteomes" id="UP001519295"/>
    </source>
</evidence>